<dbReference type="PANTHER" id="PTHR16022:SF0">
    <property type="entry name" value="CYTOPLASMIC DYNEIN 2 INTERMEDIATE CHAIN 1"/>
    <property type="match status" value="1"/>
</dbReference>
<dbReference type="GO" id="GO:0005868">
    <property type="term" value="C:cytoplasmic dynein complex"/>
    <property type="evidence" value="ECO:0007669"/>
    <property type="project" value="InterPro"/>
</dbReference>
<dbReference type="STRING" id="623744.A0A553RNX9"/>
<protein>
    <recommendedName>
        <fullName evidence="3">WD repeat domain 60</fullName>
    </recommendedName>
</protein>
<dbReference type="GO" id="GO:0005929">
    <property type="term" value="C:cilium"/>
    <property type="evidence" value="ECO:0007669"/>
    <property type="project" value="GOC"/>
</dbReference>
<gene>
    <name evidence="1" type="ORF">DNTS_027892</name>
</gene>
<reference evidence="1 2" key="1">
    <citation type="journal article" date="2019" name="Sci. Data">
        <title>Hybrid genome assembly and annotation of Danionella translucida.</title>
        <authorList>
            <person name="Kadobianskyi M."/>
            <person name="Schulze L."/>
            <person name="Schuelke M."/>
            <person name="Judkewitz B."/>
        </authorList>
    </citation>
    <scope>NUCLEOTIDE SEQUENCE [LARGE SCALE GENOMIC DNA]</scope>
    <source>
        <strain evidence="1 2">Bolton</strain>
    </source>
</reference>
<dbReference type="SUPFAM" id="SSF50978">
    <property type="entry name" value="WD40 repeat-like"/>
    <property type="match status" value="1"/>
</dbReference>
<proteinExistence type="predicted"/>
<dbReference type="Gene3D" id="2.130.10.10">
    <property type="entry name" value="YVTN repeat-like/Quinoprotein amine dehydrogenase"/>
    <property type="match status" value="2"/>
</dbReference>
<feature type="non-terminal residue" evidence="1">
    <location>
        <position position="1"/>
    </location>
</feature>
<name>A0A553RNX9_9TELE</name>
<dbReference type="InterPro" id="IPR036322">
    <property type="entry name" value="WD40_repeat_dom_sf"/>
</dbReference>
<accession>A0A553RNX9</accession>
<dbReference type="GO" id="GO:0045504">
    <property type="term" value="F:dynein heavy chain binding"/>
    <property type="evidence" value="ECO:0007669"/>
    <property type="project" value="InterPro"/>
</dbReference>
<dbReference type="AlphaFoldDB" id="A0A553RNX9"/>
<dbReference type="SMART" id="SM00320">
    <property type="entry name" value="WD40"/>
    <property type="match status" value="3"/>
</dbReference>
<dbReference type="EMBL" id="SRMA01003065">
    <property type="protein sequence ID" value="TRZ03874.1"/>
    <property type="molecule type" value="Genomic_DNA"/>
</dbReference>
<evidence type="ECO:0000313" key="1">
    <source>
        <dbReference type="EMBL" id="TRZ03874.1"/>
    </source>
</evidence>
<sequence>AYVQCNEDNTEREIQTEEVELTEKWTQHPPEAKAACGGPGVSQDIAAESIARTSTDLKHLTTFLHSAAQKRIWLRVAPSESFALKQMRCPSVTAAFKSTPNSLFCMAQRQTFLSVHPPSSKTSSVQLDTETVVCVWNIWEPTRPQIILLYESEVRCCCFSPGKVALVFAGTAVGSVVVWDLREPSGSHFSLEIGKETWTLRYPTFSTDAVLSGVGHFSPVVSIEPVLSSVEGSESTLNADKDESLGLSFQLGSLDENGFLTLWVVVELTKGDDSGSQTDLGLRPGGKVKLLHSSSIQTTERLPTDSLMGFAPSVSLQLKFLPSDSNHYFIGTNMGMVRHGTRHNMKVLPKFYRSQFDRCRPVEVTALEFSPFGEPFFLVGCSDGTVRLHSVPREDPLIEWSGHPNGPPILSVHWSQTRPTVFCVLYANSDLHIWDLVTAMAVFGDATKQNPFSGIALAKKSGKVEIQYFKSSLTVSSASDKENLE</sequence>
<dbReference type="InterPro" id="IPR042505">
    <property type="entry name" value="DYNC2I1"/>
</dbReference>
<dbReference type="PANTHER" id="PTHR16022">
    <property type="entry name" value="WD REPEAT DOMAIN 60"/>
    <property type="match status" value="1"/>
</dbReference>
<comment type="caution">
    <text evidence="1">The sequence shown here is derived from an EMBL/GenBank/DDBJ whole genome shotgun (WGS) entry which is preliminary data.</text>
</comment>
<dbReference type="GO" id="GO:0045503">
    <property type="term" value="F:dynein light chain binding"/>
    <property type="evidence" value="ECO:0007669"/>
    <property type="project" value="InterPro"/>
</dbReference>
<dbReference type="GO" id="GO:0042073">
    <property type="term" value="P:intraciliary transport"/>
    <property type="evidence" value="ECO:0007669"/>
    <property type="project" value="InterPro"/>
</dbReference>
<evidence type="ECO:0008006" key="3">
    <source>
        <dbReference type="Google" id="ProtNLM"/>
    </source>
</evidence>
<dbReference type="InterPro" id="IPR001680">
    <property type="entry name" value="WD40_rpt"/>
</dbReference>
<organism evidence="1 2">
    <name type="scientific">Danionella cerebrum</name>
    <dbReference type="NCBI Taxonomy" id="2873325"/>
    <lineage>
        <taxon>Eukaryota</taxon>
        <taxon>Metazoa</taxon>
        <taxon>Chordata</taxon>
        <taxon>Craniata</taxon>
        <taxon>Vertebrata</taxon>
        <taxon>Euteleostomi</taxon>
        <taxon>Actinopterygii</taxon>
        <taxon>Neopterygii</taxon>
        <taxon>Teleostei</taxon>
        <taxon>Ostariophysi</taxon>
        <taxon>Cypriniformes</taxon>
        <taxon>Danionidae</taxon>
        <taxon>Danioninae</taxon>
        <taxon>Danionella</taxon>
    </lineage>
</organism>
<feature type="non-terminal residue" evidence="1">
    <location>
        <position position="485"/>
    </location>
</feature>
<keyword evidence="2" id="KW-1185">Reference proteome</keyword>
<dbReference type="Proteomes" id="UP000316079">
    <property type="component" value="Unassembled WGS sequence"/>
</dbReference>
<evidence type="ECO:0000313" key="2">
    <source>
        <dbReference type="Proteomes" id="UP000316079"/>
    </source>
</evidence>
<dbReference type="InterPro" id="IPR015943">
    <property type="entry name" value="WD40/YVTN_repeat-like_dom_sf"/>
</dbReference>
<dbReference type="OrthoDB" id="2162425at2759"/>